<dbReference type="AlphaFoldDB" id="A0A0A9CNQ3"/>
<proteinExistence type="predicted"/>
<name>A0A0A9CNQ3_ARUDO</name>
<reference evidence="1" key="1">
    <citation type="submission" date="2014-09" db="EMBL/GenBank/DDBJ databases">
        <authorList>
            <person name="Magalhaes I.L.F."/>
            <person name="Oliveira U."/>
            <person name="Santos F.R."/>
            <person name="Vidigal T.H.D.A."/>
            <person name="Brescovit A.D."/>
            <person name="Santos A.J."/>
        </authorList>
    </citation>
    <scope>NUCLEOTIDE SEQUENCE</scope>
    <source>
        <tissue evidence="1">Shoot tissue taken approximately 20 cm above the soil surface</tissue>
    </source>
</reference>
<evidence type="ECO:0000313" key="1">
    <source>
        <dbReference type="EMBL" id="JAD73097.1"/>
    </source>
</evidence>
<sequence length="37" mass="4194">MLYLAAESLIAWTGSFQSEVTADELKNQKCCIRKVMD</sequence>
<accession>A0A0A9CNQ3</accession>
<reference evidence="1" key="2">
    <citation type="journal article" date="2015" name="Data Brief">
        <title>Shoot transcriptome of the giant reed, Arundo donax.</title>
        <authorList>
            <person name="Barrero R.A."/>
            <person name="Guerrero F.D."/>
            <person name="Moolhuijzen P."/>
            <person name="Goolsby J.A."/>
            <person name="Tidwell J."/>
            <person name="Bellgard S.E."/>
            <person name="Bellgard M.I."/>
        </authorList>
    </citation>
    <scope>NUCLEOTIDE SEQUENCE</scope>
    <source>
        <tissue evidence="1">Shoot tissue taken approximately 20 cm above the soil surface</tissue>
    </source>
</reference>
<protein>
    <submittedName>
        <fullName evidence="1">Uncharacterized protein</fullName>
    </submittedName>
</protein>
<organism evidence="1">
    <name type="scientific">Arundo donax</name>
    <name type="common">Giant reed</name>
    <name type="synonym">Donax arundinaceus</name>
    <dbReference type="NCBI Taxonomy" id="35708"/>
    <lineage>
        <taxon>Eukaryota</taxon>
        <taxon>Viridiplantae</taxon>
        <taxon>Streptophyta</taxon>
        <taxon>Embryophyta</taxon>
        <taxon>Tracheophyta</taxon>
        <taxon>Spermatophyta</taxon>
        <taxon>Magnoliopsida</taxon>
        <taxon>Liliopsida</taxon>
        <taxon>Poales</taxon>
        <taxon>Poaceae</taxon>
        <taxon>PACMAD clade</taxon>
        <taxon>Arundinoideae</taxon>
        <taxon>Arundineae</taxon>
        <taxon>Arundo</taxon>
    </lineage>
</organism>
<dbReference type="EMBL" id="GBRH01224798">
    <property type="protein sequence ID" value="JAD73097.1"/>
    <property type="molecule type" value="Transcribed_RNA"/>
</dbReference>